<sequence length="78" mass="8868">MNNAHNHRLINNIETKLAQAQSMIKVILDNHNYKDEGLDEPFIDHCDTSNLLWTAGDLIEDAYKELLNIDFEGGKNNG</sequence>
<dbReference type="AlphaFoldDB" id="A0A556SCS5"/>
<name>A0A556SCS5_9GAMM</name>
<accession>A0A556SCS5</accession>
<dbReference type="RefSeq" id="WP_144091948.1">
    <property type="nucleotide sequence ID" value="NZ_VMHM01000008.1"/>
</dbReference>
<evidence type="ECO:0000313" key="2">
    <source>
        <dbReference type="Proteomes" id="UP000319483"/>
    </source>
</evidence>
<protein>
    <submittedName>
        <fullName evidence="1">Uncharacterized protein</fullName>
    </submittedName>
</protein>
<proteinExistence type="predicted"/>
<gene>
    <name evidence="1" type="ORF">FPQ15_07205</name>
</gene>
<dbReference type="EMBL" id="VMHM01000008">
    <property type="protein sequence ID" value="TSJ98934.1"/>
    <property type="molecule type" value="Genomic_DNA"/>
</dbReference>
<dbReference type="Proteomes" id="UP000319483">
    <property type="component" value="Unassembled WGS sequence"/>
</dbReference>
<evidence type="ECO:0000313" key="1">
    <source>
        <dbReference type="EMBL" id="TSJ98934.1"/>
    </source>
</evidence>
<reference evidence="1 2" key="1">
    <citation type="submission" date="2019-07" db="EMBL/GenBank/DDBJ databases">
        <title>Gilliamella genomes.</title>
        <authorList>
            <person name="Zheng H."/>
        </authorList>
    </citation>
    <scope>NUCLEOTIDE SEQUENCE [LARGE SCALE GENOMIC DNA]</scope>
    <source>
        <strain evidence="1 2">W8127</strain>
    </source>
</reference>
<comment type="caution">
    <text evidence="1">The sequence shown here is derived from an EMBL/GenBank/DDBJ whole genome shotgun (WGS) entry which is preliminary data.</text>
</comment>
<organism evidence="1 2">
    <name type="scientific">Gilliamella apicola</name>
    <dbReference type="NCBI Taxonomy" id="1196095"/>
    <lineage>
        <taxon>Bacteria</taxon>
        <taxon>Pseudomonadati</taxon>
        <taxon>Pseudomonadota</taxon>
        <taxon>Gammaproteobacteria</taxon>
        <taxon>Orbales</taxon>
        <taxon>Orbaceae</taxon>
        <taxon>Gilliamella</taxon>
    </lineage>
</organism>